<sequence length="119" mass="13897">MKIGEHNKLKSYHWIIPILTIPIFLLFSANYFWIFFATMSNRSGLWGSMYSYYDLTKTQYGFYNLILTLILCGLALSQLTFLIKKNAYRLNKTFLIMGILIGLIILSEIYMKTRFVGKG</sequence>
<reference evidence="2 3" key="1">
    <citation type="journal article" date="2018" name="Int. J. Syst. Evol. Microbiol.">
        <title>Zhouia spongiae sp. nov., isolated from a marine sponge.</title>
        <authorList>
            <person name="Zhuang L."/>
            <person name="Lin B."/>
            <person name="Qin F."/>
            <person name="Luo L."/>
        </authorList>
    </citation>
    <scope>NUCLEOTIDE SEQUENCE [LARGE SCALE GENOMIC DNA]</scope>
    <source>
        <strain evidence="2 3">HN-Y44</strain>
    </source>
</reference>
<protein>
    <submittedName>
        <fullName evidence="2">Uncharacterized protein</fullName>
    </submittedName>
</protein>
<evidence type="ECO:0000313" key="2">
    <source>
        <dbReference type="EMBL" id="UNZ00344.1"/>
    </source>
</evidence>
<dbReference type="RefSeq" id="WP_242938711.1">
    <property type="nucleotide sequence ID" value="NZ_CP094326.1"/>
</dbReference>
<keyword evidence="3" id="KW-1185">Reference proteome</keyword>
<keyword evidence="1" id="KW-0472">Membrane</keyword>
<feature type="transmembrane region" description="Helical" evidence="1">
    <location>
        <begin position="12"/>
        <end position="40"/>
    </location>
</feature>
<keyword evidence="1" id="KW-1133">Transmembrane helix</keyword>
<accession>A0ABY3YRI1</accession>
<keyword evidence="1" id="KW-0812">Transmembrane</keyword>
<organism evidence="2 3">
    <name type="scientific">Zhouia spongiae</name>
    <dbReference type="NCBI Taxonomy" id="2202721"/>
    <lineage>
        <taxon>Bacteria</taxon>
        <taxon>Pseudomonadati</taxon>
        <taxon>Bacteroidota</taxon>
        <taxon>Flavobacteriia</taxon>
        <taxon>Flavobacteriales</taxon>
        <taxon>Flavobacteriaceae</taxon>
        <taxon>Zhouia</taxon>
    </lineage>
</organism>
<feature type="transmembrane region" description="Helical" evidence="1">
    <location>
        <begin position="60"/>
        <end position="82"/>
    </location>
</feature>
<evidence type="ECO:0000256" key="1">
    <source>
        <dbReference type="SAM" id="Phobius"/>
    </source>
</evidence>
<feature type="transmembrane region" description="Helical" evidence="1">
    <location>
        <begin position="94"/>
        <end position="111"/>
    </location>
</feature>
<dbReference type="Proteomes" id="UP000829476">
    <property type="component" value="Chromosome"/>
</dbReference>
<dbReference type="EMBL" id="CP094326">
    <property type="protein sequence ID" value="UNZ00344.1"/>
    <property type="molecule type" value="Genomic_DNA"/>
</dbReference>
<evidence type="ECO:0000313" key="3">
    <source>
        <dbReference type="Proteomes" id="UP000829476"/>
    </source>
</evidence>
<proteinExistence type="predicted"/>
<gene>
    <name evidence="2" type="ORF">MQE36_08390</name>
</gene>
<name>A0ABY3YRI1_9FLAO</name>